<sequence length="129" mass="13973">MAKHIVTQKLNLKGVPTSSSFQMEGDDADVTAVCSLLEGGYEVKKVDEALSDMTGKDTLVSETNPVTKITLNGPQNQFSVIRPFSGVIHFKQTAQVEDIKAALSTSKPFALLPTETPTSINVVRKEYMA</sequence>
<dbReference type="KEGG" id="aaqi:AAQM_1298"/>
<evidence type="ECO:0000313" key="1">
    <source>
        <dbReference type="EMBL" id="QKE26047.1"/>
    </source>
</evidence>
<gene>
    <name evidence="1" type="ORF">AAQM_1298</name>
</gene>
<proteinExistence type="predicted"/>
<evidence type="ECO:0000313" key="2">
    <source>
        <dbReference type="Proteomes" id="UP000502065"/>
    </source>
</evidence>
<dbReference type="EMBL" id="CP030944">
    <property type="protein sequence ID" value="QKE26047.1"/>
    <property type="molecule type" value="Genomic_DNA"/>
</dbReference>
<organism evidence="1 2">
    <name type="scientific">Arcobacter aquimarinus</name>
    <dbReference type="NCBI Taxonomy" id="1315211"/>
    <lineage>
        <taxon>Bacteria</taxon>
        <taxon>Pseudomonadati</taxon>
        <taxon>Campylobacterota</taxon>
        <taxon>Epsilonproteobacteria</taxon>
        <taxon>Campylobacterales</taxon>
        <taxon>Arcobacteraceae</taxon>
        <taxon>Arcobacter</taxon>
    </lineage>
</organism>
<name>A0AAE7E1M1_9BACT</name>
<reference evidence="1 2" key="1">
    <citation type="submission" date="2018-07" db="EMBL/GenBank/DDBJ databases">
        <title>Identification of phenol metabolism pathways in Arcobacter.</title>
        <authorList>
            <person name="Miller W.G."/>
            <person name="Yee E."/>
            <person name="Bono J.L."/>
        </authorList>
    </citation>
    <scope>NUCLEOTIDE SEQUENCE [LARGE SCALE GENOMIC DNA]</scope>
    <source>
        <strain evidence="1 2">W63</strain>
    </source>
</reference>
<protein>
    <submittedName>
        <fullName evidence="1">Uncharacterized protein</fullName>
    </submittedName>
</protein>
<accession>A0AAE7E1M1</accession>
<keyword evidence="2" id="KW-1185">Reference proteome</keyword>
<dbReference type="AlphaFoldDB" id="A0AAE7E1M1"/>
<dbReference type="RefSeq" id="WP_171920668.1">
    <property type="nucleotide sequence ID" value="NZ_CBCSAE010000004.1"/>
</dbReference>
<dbReference type="Proteomes" id="UP000502065">
    <property type="component" value="Chromosome"/>
</dbReference>